<dbReference type="AlphaFoldDB" id="A0A9Q5D1B4"/>
<organism evidence="1 2">
    <name type="scientific">Chitinophaga solisilvae</name>
    <dbReference type="NCBI Taxonomy" id="1233460"/>
    <lineage>
        <taxon>Bacteria</taxon>
        <taxon>Pseudomonadati</taxon>
        <taxon>Bacteroidota</taxon>
        <taxon>Chitinophagia</taxon>
        <taxon>Chitinophagales</taxon>
        <taxon>Chitinophagaceae</taxon>
        <taxon>Chitinophaga</taxon>
    </lineage>
</organism>
<dbReference type="EMBL" id="RIAR02000001">
    <property type="protein sequence ID" value="NSL86244.1"/>
    <property type="molecule type" value="Genomic_DNA"/>
</dbReference>
<evidence type="ECO:0000313" key="2">
    <source>
        <dbReference type="Proteomes" id="UP000281028"/>
    </source>
</evidence>
<dbReference type="RefSeq" id="WP_158631699.1">
    <property type="nucleotide sequence ID" value="NZ_JAABOK010000016.1"/>
</dbReference>
<sequence>MKKKPVKKLQLEKIRVASLSDAQQQKLNGGAFTAECPSGFRTCATCGATCGTRLC</sequence>
<comment type="caution">
    <text evidence="1">The sequence shown here is derived from an EMBL/GenBank/DDBJ whole genome shotgun (WGS) entry which is preliminary data.</text>
</comment>
<reference evidence="1" key="1">
    <citation type="submission" date="2020-05" db="EMBL/GenBank/DDBJ databases">
        <title>Chitinophaga laudate sp. nov., isolated from a tropical peat swamp.</title>
        <authorList>
            <person name="Goh C.B.S."/>
            <person name="Lee M.S."/>
            <person name="Parimannan S."/>
            <person name="Pasbakhsh P."/>
            <person name="Yule C.M."/>
            <person name="Rajandas H."/>
            <person name="Loke S."/>
            <person name="Croft L."/>
            <person name="Tan J.B.L."/>
        </authorList>
    </citation>
    <scope>NUCLEOTIDE SEQUENCE</scope>
    <source>
        <strain evidence="1">Mgbs1</strain>
    </source>
</reference>
<gene>
    <name evidence="1" type="ORF">ECE50_005355</name>
</gene>
<proteinExistence type="predicted"/>
<protein>
    <submittedName>
        <fullName evidence="1">Uncharacterized protein</fullName>
    </submittedName>
</protein>
<dbReference type="InterPro" id="IPR058238">
    <property type="entry name" value="Lant_leader_dom"/>
</dbReference>
<dbReference type="Proteomes" id="UP000281028">
    <property type="component" value="Unassembled WGS sequence"/>
</dbReference>
<accession>A0A9Q5D1B4</accession>
<keyword evidence="2" id="KW-1185">Reference proteome</keyword>
<dbReference type="NCBIfam" id="NF038153">
    <property type="entry name" value="lant_leader_L1a"/>
    <property type="match status" value="1"/>
</dbReference>
<name>A0A9Q5D1B4_9BACT</name>
<evidence type="ECO:0000313" key="1">
    <source>
        <dbReference type="EMBL" id="NSL86244.1"/>
    </source>
</evidence>